<dbReference type="HOGENOM" id="CLU_893639_0_0_10"/>
<dbReference type="EMBL" id="CP007145">
    <property type="protein sequence ID" value="AHJ96161.1"/>
    <property type="molecule type" value="Genomic_DNA"/>
</dbReference>
<protein>
    <submittedName>
        <fullName evidence="2">Uncharacterized protein</fullName>
    </submittedName>
</protein>
<organism evidence="2 3">
    <name type="scientific">Hymenobacter swuensis DY53</name>
    <dbReference type="NCBI Taxonomy" id="1227739"/>
    <lineage>
        <taxon>Bacteria</taxon>
        <taxon>Pseudomonadati</taxon>
        <taxon>Bacteroidota</taxon>
        <taxon>Cytophagia</taxon>
        <taxon>Cytophagales</taxon>
        <taxon>Hymenobacteraceae</taxon>
        <taxon>Hymenobacter</taxon>
    </lineage>
</organism>
<evidence type="ECO:0000313" key="3">
    <source>
        <dbReference type="Proteomes" id="UP000019423"/>
    </source>
</evidence>
<feature type="chain" id="PRO_5004907929" evidence="1">
    <location>
        <begin position="22"/>
        <end position="311"/>
    </location>
</feature>
<reference evidence="2 3" key="1">
    <citation type="submission" date="2014-01" db="EMBL/GenBank/DDBJ databases">
        <title>Complete genome sequence of ionizing-radiation resistance bacterium Hymenobacter swuensis DY53.</title>
        <authorList>
            <person name="Jung J.-H."/>
            <person name="Jeong S.-W."/>
            <person name="Joe M.-H."/>
            <person name="Cho y.-j."/>
            <person name="Kim M.-K."/>
            <person name="Lim S.-Y."/>
        </authorList>
    </citation>
    <scope>NUCLEOTIDE SEQUENCE [LARGE SCALE GENOMIC DNA]</scope>
    <source>
        <strain evidence="2 3">DY53</strain>
    </source>
</reference>
<feature type="signal peptide" evidence="1">
    <location>
        <begin position="1"/>
        <end position="21"/>
    </location>
</feature>
<dbReference type="AlphaFoldDB" id="W8F0N9"/>
<proteinExistence type="predicted"/>
<gene>
    <name evidence="2" type="ORF">Hsw_0566</name>
</gene>
<keyword evidence="3" id="KW-1185">Reference proteome</keyword>
<evidence type="ECO:0000313" key="2">
    <source>
        <dbReference type="EMBL" id="AHJ96161.1"/>
    </source>
</evidence>
<keyword evidence="1" id="KW-0732">Signal</keyword>
<dbReference type="PATRIC" id="fig|1227739.3.peg.825"/>
<name>W8F0N9_9BACT</name>
<dbReference type="Proteomes" id="UP000019423">
    <property type="component" value="Chromosome"/>
</dbReference>
<evidence type="ECO:0000256" key="1">
    <source>
        <dbReference type="SAM" id="SignalP"/>
    </source>
</evidence>
<dbReference type="KEGG" id="hsw:Hsw_0566"/>
<dbReference type="OrthoDB" id="884784at2"/>
<dbReference type="RefSeq" id="WP_044000951.1">
    <property type="nucleotide sequence ID" value="NZ_CP007145.1"/>
</dbReference>
<sequence>MKITLLLLLVTLCFRTTGSQAQTTMPLPRTLSETALTRADTARAVHELFKSRRGGAASWLGLGVASLAASILPAQQSTSAGVWTPGVVAGTAFVGIGLNKTIGFWWSKERKVMRELAATGHLPANISRRIKGNFKPLPGSASEYNPLVATGVAIVPTSVAASTNISIPVAGVATSGYTLTDSLDAVAALFQNMRLMGQLPALAVLPAARLLSGSSEADQQYNVYTGQYEENEPSAGAVIAGLGLAIGGVTYMFIHNAPYSNAKYTELVTASRAGAPIPVKWRAQLKPKHFDQGQELRKRMLHREARKNRNK</sequence>
<accession>W8F0N9</accession>